<proteinExistence type="predicted"/>
<dbReference type="EMBL" id="VICG01000008">
    <property type="protein sequence ID" value="KAA8569382.1"/>
    <property type="molecule type" value="Genomic_DNA"/>
</dbReference>
<accession>A0A5M9JNM4</accession>
<sequence>MRRSMISVAGGGDEKGLRLRLRLRLLSIVKSYVEGNMGIHKSRGRSSLLVASRLIIRERYTDKVGIVKTIGKG</sequence>
<dbReference type="AlphaFoldDB" id="A0A5M9JNM4"/>
<gene>
    <name evidence="1" type="ORF">EYC84_001028</name>
</gene>
<dbReference type="Proteomes" id="UP000322873">
    <property type="component" value="Unassembled WGS sequence"/>
</dbReference>
<name>A0A5M9JNM4_MONFR</name>
<comment type="caution">
    <text evidence="1">The sequence shown here is derived from an EMBL/GenBank/DDBJ whole genome shotgun (WGS) entry which is preliminary data.</text>
</comment>
<organism evidence="1 2">
    <name type="scientific">Monilinia fructicola</name>
    <name type="common">Brown rot fungus</name>
    <name type="synonym">Ciboria fructicola</name>
    <dbReference type="NCBI Taxonomy" id="38448"/>
    <lineage>
        <taxon>Eukaryota</taxon>
        <taxon>Fungi</taxon>
        <taxon>Dikarya</taxon>
        <taxon>Ascomycota</taxon>
        <taxon>Pezizomycotina</taxon>
        <taxon>Leotiomycetes</taxon>
        <taxon>Helotiales</taxon>
        <taxon>Sclerotiniaceae</taxon>
        <taxon>Monilinia</taxon>
    </lineage>
</organism>
<reference evidence="1 2" key="1">
    <citation type="submission" date="2019-06" db="EMBL/GenBank/DDBJ databases">
        <title>Genome Sequence of the Brown Rot Fungal Pathogen Monilinia fructicola.</title>
        <authorList>
            <person name="De Miccolis Angelini R.M."/>
            <person name="Landi L."/>
            <person name="Abate D."/>
            <person name="Pollastro S."/>
            <person name="Romanazzi G."/>
            <person name="Faretra F."/>
        </authorList>
    </citation>
    <scope>NUCLEOTIDE SEQUENCE [LARGE SCALE GENOMIC DNA]</scope>
    <source>
        <strain evidence="1 2">Mfrc123</strain>
    </source>
</reference>
<keyword evidence="2" id="KW-1185">Reference proteome</keyword>
<evidence type="ECO:0000313" key="2">
    <source>
        <dbReference type="Proteomes" id="UP000322873"/>
    </source>
</evidence>
<evidence type="ECO:0000313" key="1">
    <source>
        <dbReference type="EMBL" id="KAA8569382.1"/>
    </source>
</evidence>
<protein>
    <submittedName>
        <fullName evidence="1">Uncharacterized protein</fullName>
    </submittedName>
</protein>